<dbReference type="AlphaFoldDB" id="A0A3N0Y4H0"/>
<evidence type="ECO:0000256" key="4">
    <source>
        <dbReference type="ARBA" id="ARBA00022833"/>
    </source>
</evidence>
<dbReference type="InterPro" id="IPR045261">
    <property type="entry name" value="MORC_ATPase"/>
</dbReference>
<gene>
    <name evidence="9" type="ORF">DPX16_2592</name>
</gene>
<dbReference type="Gene3D" id="3.30.565.10">
    <property type="entry name" value="Histidine kinase-like ATPase, C-terminal domain"/>
    <property type="match status" value="1"/>
</dbReference>
<feature type="region of interest" description="Disordered" evidence="7">
    <location>
        <begin position="726"/>
        <end position="782"/>
    </location>
</feature>
<evidence type="ECO:0000256" key="2">
    <source>
        <dbReference type="ARBA" id="ARBA00022723"/>
    </source>
</evidence>
<reference evidence="9 10" key="1">
    <citation type="submission" date="2018-10" db="EMBL/GenBank/DDBJ databases">
        <title>Genome assembly for a Yunnan-Guizhou Plateau 3E fish, Anabarilius grahami (Regan), and its evolutionary and genetic applications.</title>
        <authorList>
            <person name="Jiang W."/>
        </authorList>
    </citation>
    <scope>NUCLEOTIDE SEQUENCE [LARGE SCALE GENOMIC DNA]</scope>
    <source>
        <strain evidence="9">AG-KIZ</strain>
        <tissue evidence="9">Muscle</tissue>
    </source>
</reference>
<dbReference type="Pfam" id="PF17942">
    <property type="entry name" value="Morc6_S5"/>
    <property type="match status" value="1"/>
</dbReference>
<dbReference type="PANTHER" id="PTHR23336">
    <property type="entry name" value="ZINC FINGER CW-TYPE COILED-COIL DOMAIN PROTEIN 3"/>
    <property type="match status" value="1"/>
</dbReference>
<dbReference type="Pfam" id="PF07496">
    <property type="entry name" value="zf-CW"/>
    <property type="match status" value="1"/>
</dbReference>
<dbReference type="InterPro" id="IPR011124">
    <property type="entry name" value="Znf_CW"/>
</dbReference>
<dbReference type="OrthoDB" id="757982at2759"/>
<dbReference type="Proteomes" id="UP000281406">
    <property type="component" value="Unassembled WGS sequence"/>
</dbReference>
<evidence type="ECO:0000256" key="1">
    <source>
        <dbReference type="ARBA" id="ARBA00004123"/>
    </source>
</evidence>
<dbReference type="EMBL" id="RJVU01052173">
    <property type="protein sequence ID" value="ROL41092.1"/>
    <property type="molecule type" value="Genomic_DNA"/>
</dbReference>
<dbReference type="GO" id="GO:0005654">
    <property type="term" value="C:nucleoplasm"/>
    <property type="evidence" value="ECO:0007669"/>
    <property type="project" value="TreeGrafter"/>
</dbReference>
<evidence type="ECO:0000256" key="5">
    <source>
        <dbReference type="ARBA" id="ARBA00023054"/>
    </source>
</evidence>
<evidence type="ECO:0000256" key="3">
    <source>
        <dbReference type="ARBA" id="ARBA00022771"/>
    </source>
</evidence>
<evidence type="ECO:0000313" key="10">
    <source>
        <dbReference type="Proteomes" id="UP000281406"/>
    </source>
</evidence>
<dbReference type="SUPFAM" id="SSF55874">
    <property type="entry name" value="ATPase domain of HSP90 chaperone/DNA topoisomerase II/histidine kinase"/>
    <property type="match status" value="1"/>
</dbReference>
<comment type="caution">
    <text evidence="9">The sequence shown here is derived from an EMBL/GenBank/DDBJ whole genome shotgun (WGS) entry which is preliminary data.</text>
</comment>
<organism evidence="9 10">
    <name type="scientific">Anabarilius grahami</name>
    <name type="common">Kanglang fish</name>
    <name type="synonym">Barilius grahami</name>
    <dbReference type="NCBI Taxonomy" id="495550"/>
    <lineage>
        <taxon>Eukaryota</taxon>
        <taxon>Metazoa</taxon>
        <taxon>Chordata</taxon>
        <taxon>Craniata</taxon>
        <taxon>Vertebrata</taxon>
        <taxon>Euteleostomi</taxon>
        <taxon>Actinopterygii</taxon>
        <taxon>Neopterygii</taxon>
        <taxon>Teleostei</taxon>
        <taxon>Ostariophysi</taxon>
        <taxon>Cypriniformes</taxon>
        <taxon>Xenocyprididae</taxon>
        <taxon>Xenocypridinae</taxon>
        <taxon>Xenocypridinae incertae sedis</taxon>
        <taxon>Anabarilius</taxon>
    </lineage>
</organism>
<evidence type="ECO:0000256" key="7">
    <source>
        <dbReference type="SAM" id="MobiDB-lite"/>
    </source>
</evidence>
<feature type="region of interest" description="Disordered" evidence="7">
    <location>
        <begin position="341"/>
        <end position="370"/>
    </location>
</feature>
<keyword evidence="2" id="KW-0479">Metal-binding</keyword>
<feature type="compositionally biased region" description="Acidic residues" evidence="7">
    <location>
        <begin position="350"/>
        <end position="370"/>
    </location>
</feature>
<dbReference type="InterPro" id="IPR036890">
    <property type="entry name" value="HATPase_C_sf"/>
</dbReference>
<feature type="region of interest" description="Disordered" evidence="7">
    <location>
        <begin position="521"/>
        <end position="648"/>
    </location>
</feature>
<feature type="region of interest" description="Disordered" evidence="7">
    <location>
        <begin position="814"/>
        <end position="839"/>
    </location>
</feature>
<feature type="compositionally biased region" description="Polar residues" evidence="7">
    <location>
        <begin position="726"/>
        <end position="735"/>
    </location>
</feature>
<feature type="compositionally biased region" description="Low complexity" evidence="7">
    <location>
        <begin position="761"/>
        <end position="773"/>
    </location>
</feature>
<keyword evidence="5" id="KW-0175">Coiled coil</keyword>
<dbReference type="GO" id="GO:0008270">
    <property type="term" value="F:zinc ion binding"/>
    <property type="evidence" value="ECO:0007669"/>
    <property type="project" value="UniProtKB-KW"/>
</dbReference>
<dbReference type="PROSITE" id="PS51050">
    <property type="entry name" value="ZF_CW"/>
    <property type="match status" value="1"/>
</dbReference>
<feature type="compositionally biased region" description="Basic and acidic residues" evidence="7">
    <location>
        <begin position="814"/>
        <end position="830"/>
    </location>
</feature>
<protein>
    <submittedName>
        <fullName evidence="9">MORC family CW-type zinc finger protein 3</fullName>
    </submittedName>
</protein>
<keyword evidence="10" id="KW-1185">Reference proteome</keyword>
<accession>A0A3N0Y4H0</accession>
<dbReference type="GO" id="GO:0016887">
    <property type="term" value="F:ATP hydrolysis activity"/>
    <property type="evidence" value="ECO:0007669"/>
    <property type="project" value="InterPro"/>
</dbReference>
<name>A0A3N0Y4H0_ANAGA</name>
<evidence type="ECO:0000259" key="8">
    <source>
        <dbReference type="PROSITE" id="PS51050"/>
    </source>
</evidence>
<feature type="domain" description="CW-type" evidence="8">
    <location>
        <begin position="460"/>
        <end position="512"/>
    </location>
</feature>
<proteinExistence type="predicted"/>
<keyword evidence="4" id="KW-0862">Zinc</keyword>
<sequence length="891" mass="99951">MSPSYLESNSTSHTWPFSAVAELIDNASDPGVTAKNIWIDVVTLREQLCLSFMDNGSGMTPNKLHKMLSFGFTEKGSGKSSHQPIGVYGNGFKSGSMRLGRDALIFTKNGGCQSVGMLSQSFLQAIKAQAVITLVVTEDSEASLRAILKYSLFQSESELQEQLDSIQGKKGTKILIWNIRRNKDGKPEFDFDTDVEDIRLPEIRSEEMQGKWRRDYRQRREIQLIWTLKFSLNATAQNERVKITFGFNRKNKEHYGIMMYHKNRLIKAHEKVGCQIKSSGQRSGVGVIGVIECNFLKPAHNKQDFEYTKEYRLTLAALGLKLNDYWREKKEKKAKEREFQALERKSKEGDTEETEEEDDEEEEEEEEEEEVYDCFPPKLFTLQFSHTCFALLLKVQPSVSQMAGTAPASLNRANPDVYITLVPFPAEKSNINQHEFHLLRAGAEAAHLTGNVLRSYEQTLFRDVTWIQCEECLKWRGITTHLFAGSVPDPFRCCMHPIPRLRGLSEPTSVSKQDEVTVVMTTDTQDTDEDGVQVAATEEEESSPSPRKRRKDACSHTEKGNKSPNRAGSPDVPSEGETETTDKMHEVSETNTDTSPAVDAAAQEDSIEPEAAVLEGPVEPQTSQGPQMAKDQPRIPPHPLSPHTSMTMAQTVVVTPLSRSGFQPVSPLPTDGSDRTALAQRLAQLEREAKRLKRILGICKPEVAMVTEAEGGGPSDVTTVEERLAQNGSSVSCDQNAERLNPVSTEELSACQKSEEQENRPPAQQSSSSPIQQEAETSPRDELYWSKTVAKLQSENQALLTDLTELRTERDQLLNRVRQTERDTQERRDQSTNTPNHTYNSSVTLERLRSIRRNVVALLSSILPNLDMQGISYDTIDVDSILHQIIQANNL</sequence>
<dbReference type="Pfam" id="PF13589">
    <property type="entry name" value="HATPase_c_3"/>
    <property type="match status" value="1"/>
</dbReference>
<keyword evidence="3" id="KW-0863">Zinc-finger</keyword>
<feature type="compositionally biased region" description="Acidic residues" evidence="7">
    <location>
        <begin position="525"/>
        <end position="542"/>
    </location>
</feature>
<feature type="compositionally biased region" description="Basic and acidic residues" evidence="7">
    <location>
        <begin position="552"/>
        <end position="561"/>
    </location>
</feature>
<evidence type="ECO:0000313" key="9">
    <source>
        <dbReference type="EMBL" id="ROL41092.1"/>
    </source>
</evidence>
<dbReference type="PANTHER" id="PTHR23336:SF22">
    <property type="entry name" value="MORC FAMILY CW-TYPE ZINC FINGER PROTEIN 4"/>
    <property type="match status" value="1"/>
</dbReference>
<keyword evidence="6" id="KW-0539">Nucleus</keyword>
<comment type="subcellular location">
    <subcellularLocation>
        <location evidence="1">Nucleus</location>
    </subcellularLocation>
</comment>
<dbReference type="InterPro" id="IPR041006">
    <property type="entry name" value="Morc_S5"/>
</dbReference>
<dbReference type="Gene3D" id="3.30.40.100">
    <property type="match status" value="1"/>
</dbReference>
<evidence type="ECO:0000256" key="6">
    <source>
        <dbReference type="ARBA" id="ARBA00023242"/>
    </source>
</evidence>
<dbReference type="CDD" id="cd16931">
    <property type="entry name" value="HATPase_MORC-like"/>
    <property type="match status" value="1"/>
</dbReference>